<keyword evidence="4 6" id="KW-1133">Transmembrane helix</keyword>
<feature type="domain" description="ABC3 transporter permease C-terminal" evidence="7">
    <location>
        <begin position="290"/>
        <end position="409"/>
    </location>
</feature>
<dbReference type="PANTHER" id="PTHR30489">
    <property type="entry name" value="LIPOPROTEIN-RELEASING SYSTEM TRANSMEMBRANE PROTEIN LOLE"/>
    <property type="match status" value="1"/>
</dbReference>
<dbReference type="InterPro" id="IPR051447">
    <property type="entry name" value="Lipoprotein-release_system"/>
</dbReference>
<dbReference type="PATRIC" id="fig|1227496.3.peg.4195"/>
<keyword evidence="3 6" id="KW-0812">Transmembrane</keyword>
<evidence type="ECO:0000256" key="5">
    <source>
        <dbReference type="ARBA" id="ARBA00023136"/>
    </source>
</evidence>
<keyword evidence="10" id="KW-1185">Reference proteome</keyword>
<reference evidence="9 10" key="1">
    <citation type="journal article" date="2014" name="PLoS Genet.">
        <title>Phylogenetically driven sequencing of extremely halophilic archaea reveals strategies for static and dynamic osmo-response.</title>
        <authorList>
            <person name="Becker E.A."/>
            <person name="Seitzer P.M."/>
            <person name="Tritt A."/>
            <person name="Larsen D."/>
            <person name="Krusor M."/>
            <person name="Yao A.I."/>
            <person name="Wu D."/>
            <person name="Madern D."/>
            <person name="Eisen J.A."/>
            <person name="Darling A.E."/>
            <person name="Facciotti M.T."/>
        </authorList>
    </citation>
    <scope>NUCLEOTIDE SEQUENCE [LARGE SCALE GENOMIC DNA]</scope>
    <source>
        <strain evidence="9 10">JCM 10478</strain>
    </source>
</reference>
<evidence type="ECO:0000256" key="1">
    <source>
        <dbReference type="ARBA" id="ARBA00004651"/>
    </source>
</evidence>
<feature type="transmembrane region" description="Helical" evidence="6">
    <location>
        <begin position="380"/>
        <end position="402"/>
    </location>
</feature>
<dbReference type="EMBL" id="AOID01000066">
    <property type="protein sequence ID" value="ELY62792.1"/>
    <property type="molecule type" value="Genomic_DNA"/>
</dbReference>
<evidence type="ECO:0000313" key="9">
    <source>
        <dbReference type="EMBL" id="ELY62792.1"/>
    </source>
</evidence>
<evidence type="ECO:0000256" key="2">
    <source>
        <dbReference type="ARBA" id="ARBA00022475"/>
    </source>
</evidence>
<dbReference type="Proteomes" id="UP000011632">
    <property type="component" value="Unassembled WGS sequence"/>
</dbReference>
<dbReference type="GO" id="GO:0044874">
    <property type="term" value="P:lipoprotein localization to outer membrane"/>
    <property type="evidence" value="ECO:0007669"/>
    <property type="project" value="TreeGrafter"/>
</dbReference>
<gene>
    <name evidence="9" type="ORF">C489_20986</name>
</gene>
<protein>
    <submittedName>
        <fullName evidence="9">Uncharacterized protein</fullName>
    </submittedName>
</protein>
<comment type="subcellular location">
    <subcellularLocation>
        <location evidence="1">Cell membrane</location>
        <topology evidence="1">Multi-pass membrane protein</topology>
    </subcellularLocation>
</comment>
<evidence type="ECO:0000256" key="4">
    <source>
        <dbReference type="ARBA" id="ARBA00022989"/>
    </source>
</evidence>
<feature type="transmembrane region" description="Helical" evidence="6">
    <location>
        <begin position="30"/>
        <end position="55"/>
    </location>
</feature>
<dbReference type="Pfam" id="PF02687">
    <property type="entry name" value="FtsX"/>
    <property type="match status" value="1"/>
</dbReference>
<evidence type="ECO:0000259" key="7">
    <source>
        <dbReference type="Pfam" id="PF02687"/>
    </source>
</evidence>
<dbReference type="PANTHER" id="PTHR30489:SF0">
    <property type="entry name" value="LIPOPROTEIN-RELEASING SYSTEM TRANSMEMBRANE PROTEIN LOLE"/>
    <property type="match status" value="1"/>
</dbReference>
<keyword evidence="2" id="KW-1003">Cell membrane</keyword>
<dbReference type="RefSeq" id="WP_006433301.1">
    <property type="nucleotide sequence ID" value="NZ_AOID01000066.1"/>
</dbReference>
<evidence type="ECO:0000256" key="3">
    <source>
        <dbReference type="ARBA" id="ARBA00022692"/>
    </source>
</evidence>
<evidence type="ECO:0000259" key="8">
    <source>
        <dbReference type="Pfam" id="PF12704"/>
    </source>
</evidence>
<dbReference type="OrthoDB" id="163559at2157"/>
<comment type="caution">
    <text evidence="9">The sequence shown here is derived from an EMBL/GenBank/DDBJ whole genome shotgun (WGS) entry which is preliminary data.</text>
</comment>
<accession>L9XMJ5</accession>
<dbReference type="GO" id="GO:0098797">
    <property type="term" value="C:plasma membrane protein complex"/>
    <property type="evidence" value="ECO:0007669"/>
    <property type="project" value="TreeGrafter"/>
</dbReference>
<feature type="domain" description="MacB-like periplasmic core" evidence="8">
    <location>
        <begin position="31"/>
        <end position="260"/>
    </location>
</feature>
<evidence type="ECO:0000256" key="6">
    <source>
        <dbReference type="SAM" id="Phobius"/>
    </source>
</evidence>
<feature type="transmembrane region" description="Helical" evidence="6">
    <location>
        <begin position="282"/>
        <end position="309"/>
    </location>
</feature>
<sequence length="414" mass="43269">MFKWLSDSLLRLRTAGSLTIAQFRQQKLRLLLAIIGVALAVLAITLLAGTGIGVLETGEQQFNAAERDLWVTAGETRITSAGGGGFENTLYDSRNLSTEMESQEGVSHAIPLAFDTVYAGTNSSGEFNTFIATGTPQGGPAIHVTDGDSIQGDPHYANGTYEGEMTNKVLIDEETANELDVGIGDTIHIGGSLAAARGNEFTIVGISPTFEQMLGTPTVTMPLSELHEVTGNTQTEPATFITITVEDGSSVDTVQQDLEESYPEYEIRSNQEQLSSVLQEQVLLLAAAGVLVFLAISAGVALTMSLLSLVIHQQRQTFAALTAQGISSSLLIATVVGQGLIIGILGGGAGVLLTPPAVAVLNRLAATIVGFDGLVQTAPWIYAGALGIAVVIGTIAAATAGWKISRVPPLELLH</sequence>
<dbReference type="InterPro" id="IPR025857">
    <property type="entry name" value="MacB_PCD"/>
</dbReference>
<keyword evidence="5 6" id="KW-0472">Membrane</keyword>
<proteinExistence type="predicted"/>
<evidence type="ECO:0000313" key="10">
    <source>
        <dbReference type="Proteomes" id="UP000011632"/>
    </source>
</evidence>
<dbReference type="STRING" id="1227496.C489_20986"/>
<dbReference type="InterPro" id="IPR003838">
    <property type="entry name" value="ABC3_permease_C"/>
</dbReference>
<name>L9XMJ5_9EURY</name>
<organism evidence="9 10">
    <name type="scientific">Natrinema versiforme JCM 10478</name>
    <dbReference type="NCBI Taxonomy" id="1227496"/>
    <lineage>
        <taxon>Archaea</taxon>
        <taxon>Methanobacteriati</taxon>
        <taxon>Methanobacteriota</taxon>
        <taxon>Stenosarchaea group</taxon>
        <taxon>Halobacteria</taxon>
        <taxon>Halobacteriales</taxon>
        <taxon>Natrialbaceae</taxon>
        <taxon>Natrinema</taxon>
    </lineage>
</organism>
<feature type="transmembrane region" description="Helical" evidence="6">
    <location>
        <begin position="330"/>
        <end position="353"/>
    </location>
</feature>
<dbReference type="AlphaFoldDB" id="L9XMJ5"/>
<dbReference type="Pfam" id="PF12704">
    <property type="entry name" value="MacB_PCD"/>
    <property type="match status" value="1"/>
</dbReference>